<dbReference type="STRING" id="394264.SAMN04488040_0422"/>
<evidence type="ECO:0000256" key="1">
    <source>
        <dbReference type="ARBA" id="ARBA00022553"/>
    </source>
</evidence>
<protein>
    <submittedName>
        <fullName evidence="4">Response regulator receiver domain-containing protein</fullName>
    </submittedName>
</protein>
<dbReference type="EMBL" id="FPAJ01000001">
    <property type="protein sequence ID" value="SFS45653.1"/>
    <property type="molecule type" value="Genomic_DNA"/>
</dbReference>
<dbReference type="CDD" id="cd00156">
    <property type="entry name" value="REC"/>
    <property type="match status" value="1"/>
</dbReference>
<accession>A0A1I6PZN6</accession>
<dbReference type="Pfam" id="PF00072">
    <property type="entry name" value="Response_reg"/>
    <property type="match status" value="1"/>
</dbReference>
<evidence type="ECO:0000313" key="4">
    <source>
        <dbReference type="EMBL" id="SFS45653.1"/>
    </source>
</evidence>
<evidence type="ECO:0000259" key="3">
    <source>
        <dbReference type="PROSITE" id="PS50110"/>
    </source>
</evidence>
<dbReference type="SUPFAM" id="SSF52172">
    <property type="entry name" value="CheY-like"/>
    <property type="match status" value="1"/>
</dbReference>
<dbReference type="AlphaFoldDB" id="A0A1I6PZN6"/>
<proteinExistence type="predicted"/>
<gene>
    <name evidence="4" type="ORF">SAMN04488040_0422</name>
</gene>
<dbReference type="InterPro" id="IPR001789">
    <property type="entry name" value="Sig_transdc_resp-reg_receiver"/>
</dbReference>
<evidence type="ECO:0000313" key="5">
    <source>
        <dbReference type="Proteomes" id="UP000199239"/>
    </source>
</evidence>
<sequence length="235" mass="26315">MALMHDDQGKDGDGAEIMAPENKELSVLIVDDSSFDCRNIMRQFRRTSLHLAVDTASDLDQMRAALDTRKYDVIFVDYHLTHETGLQARQIISKHPENGQTATIMITGEASHEVAVSAIKNGCKDYIAKEDLDAISLEMMMKSATKKLEKHASKVLQSEMDTIHDRTIAAMSQLVQNELSDDRIVSLIVRALQHVTYVDGYPVLQQTPELVTSLENEKLDHFDFGALVDQKSNIV</sequence>
<dbReference type="SMART" id="SM00448">
    <property type="entry name" value="REC"/>
    <property type="match status" value="1"/>
</dbReference>
<dbReference type="InterPro" id="IPR011006">
    <property type="entry name" value="CheY-like_superfamily"/>
</dbReference>
<feature type="domain" description="Response regulatory" evidence="3">
    <location>
        <begin position="26"/>
        <end position="144"/>
    </location>
</feature>
<name>A0A1I6PZN6_9RHOB</name>
<reference evidence="5" key="1">
    <citation type="submission" date="2016-10" db="EMBL/GenBank/DDBJ databases">
        <authorList>
            <person name="Varghese N."/>
            <person name="Submissions S."/>
        </authorList>
    </citation>
    <scope>NUCLEOTIDE SEQUENCE [LARGE SCALE GENOMIC DNA]</scope>
    <source>
        <strain evidence="5">DSM 23422</strain>
    </source>
</reference>
<dbReference type="GO" id="GO:0000160">
    <property type="term" value="P:phosphorelay signal transduction system"/>
    <property type="evidence" value="ECO:0007669"/>
    <property type="project" value="InterPro"/>
</dbReference>
<dbReference type="PROSITE" id="PS50110">
    <property type="entry name" value="RESPONSE_REGULATORY"/>
    <property type="match status" value="1"/>
</dbReference>
<dbReference type="Proteomes" id="UP000199239">
    <property type="component" value="Unassembled WGS sequence"/>
</dbReference>
<dbReference type="InterPro" id="IPR050595">
    <property type="entry name" value="Bact_response_regulator"/>
</dbReference>
<dbReference type="OrthoDB" id="7857827at2"/>
<dbReference type="PANTHER" id="PTHR44591">
    <property type="entry name" value="STRESS RESPONSE REGULATOR PROTEIN 1"/>
    <property type="match status" value="1"/>
</dbReference>
<evidence type="ECO:0000256" key="2">
    <source>
        <dbReference type="PROSITE-ProRule" id="PRU00169"/>
    </source>
</evidence>
<organism evidence="4 5">
    <name type="scientific">Sulfitobacter marinus</name>
    <dbReference type="NCBI Taxonomy" id="394264"/>
    <lineage>
        <taxon>Bacteria</taxon>
        <taxon>Pseudomonadati</taxon>
        <taxon>Pseudomonadota</taxon>
        <taxon>Alphaproteobacteria</taxon>
        <taxon>Rhodobacterales</taxon>
        <taxon>Roseobacteraceae</taxon>
        <taxon>Sulfitobacter</taxon>
    </lineage>
</organism>
<keyword evidence="1 2" id="KW-0597">Phosphoprotein</keyword>
<dbReference type="PANTHER" id="PTHR44591:SF23">
    <property type="entry name" value="CHEY SUBFAMILY"/>
    <property type="match status" value="1"/>
</dbReference>
<feature type="modified residue" description="4-aspartylphosphate" evidence="2">
    <location>
        <position position="77"/>
    </location>
</feature>
<dbReference type="Gene3D" id="3.40.50.2300">
    <property type="match status" value="1"/>
</dbReference>
<keyword evidence="5" id="KW-1185">Reference proteome</keyword>